<dbReference type="OrthoDB" id="273141at2759"/>
<proteinExistence type="inferred from homology"/>
<dbReference type="Proteomes" id="UP000009046">
    <property type="component" value="Unassembled WGS sequence"/>
</dbReference>
<dbReference type="Pfam" id="PF06047">
    <property type="entry name" value="Nkap_C"/>
    <property type="match status" value="1"/>
</dbReference>
<dbReference type="PANTHER" id="PTHR13087">
    <property type="entry name" value="NF-KAPPA B ACTIVATING PROTEIN"/>
    <property type="match status" value="1"/>
</dbReference>
<name>E0VS07_PEDHC</name>
<feature type="compositionally biased region" description="Acidic residues" evidence="2">
    <location>
        <begin position="255"/>
        <end position="264"/>
    </location>
</feature>
<dbReference type="InParanoid" id="E0VS07"/>
<dbReference type="HOGENOM" id="CLU_032439_0_0_1"/>
<accession>E0VS07</accession>
<evidence type="ECO:0000256" key="2">
    <source>
        <dbReference type="SAM" id="MobiDB-lite"/>
    </source>
</evidence>
<evidence type="ECO:0000256" key="1">
    <source>
        <dbReference type="ARBA" id="ARBA00009313"/>
    </source>
</evidence>
<feature type="compositionally biased region" description="Basic and acidic residues" evidence="2">
    <location>
        <begin position="59"/>
        <end position="79"/>
    </location>
</feature>
<dbReference type="EMBL" id="AAZO01004966">
    <property type="status" value="NOT_ANNOTATED_CDS"/>
    <property type="molecule type" value="Genomic_DNA"/>
</dbReference>
<evidence type="ECO:0000313" key="5">
    <source>
        <dbReference type="EMBL" id="EEB16163.1"/>
    </source>
</evidence>
<dbReference type="GeneID" id="8234109"/>
<evidence type="ECO:0000313" key="7">
    <source>
        <dbReference type="Proteomes" id="UP000009046"/>
    </source>
</evidence>
<dbReference type="RefSeq" id="XP_002428901.1">
    <property type="nucleotide sequence ID" value="XM_002428856.1"/>
</dbReference>
<dbReference type="eggNOG" id="KOG2812">
    <property type="taxonomic scope" value="Eukaryota"/>
</dbReference>
<feature type="compositionally biased region" description="Basic and acidic residues" evidence="2">
    <location>
        <begin position="191"/>
        <end position="220"/>
    </location>
</feature>
<dbReference type="AlphaFoldDB" id="E0VS07"/>
<dbReference type="GO" id="GO:0005634">
    <property type="term" value="C:nucleus"/>
    <property type="evidence" value="ECO:0007669"/>
    <property type="project" value="TreeGrafter"/>
</dbReference>
<dbReference type="FunCoup" id="E0VS07">
    <property type="interactions" value="260"/>
</dbReference>
<comment type="similarity">
    <text evidence="1">Belongs to the NKAP family.</text>
</comment>
<feature type="compositionally biased region" description="Basic residues" evidence="2">
    <location>
        <begin position="221"/>
        <end position="249"/>
    </location>
</feature>
<feature type="compositionally biased region" description="Basic and acidic residues" evidence="2">
    <location>
        <begin position="113"/>
        <end position="143"/>
    </location>
</feature>
<feature type="region of interest" description="Disordered" evidence="2">
    <location>
        <begin position="189"/>
        <end position="284"/>
    </location>
</feature>
<organism>
    <name type="scientific">Pediculus humanus subsp. corporis</name>
    <name type="common">Body louse</name>
    <dbReference type="NCBI Taxonomy" id="121224"/>
    <lineage>
        <taxon>Eukaryota</taxon>
        <taxon>Metazoa</taxon>
        <taxon>Ecdysozoa</taxon>
        <taxon>Arthropoda</taxon>
        <taxon>Hexapoda</taxon>
        <taxon>Insecta</taxon>
        <taxon>Pterygota</taxon>
        <taxon>Neoptera</taxon>
        <taxon>Paraneoptera</taxon>
        <taxon>Psocodea</taxon>
        <taxon>Troctomorpha</taxon>
        <taxon>Phthiraptera</taxon>
        <taxon>Anoplura</taxon>
        <taxon>Pediculidae</taxon>
        <taxon>Pediculus</taxon>
    </lineage>
</organism>
<dbReference type="EMBL" id="DS235677">
    <property type="protein sequence ID" value="EEB16163.1"/>
    <property type="molecule type" value="Genomic_DNA"/>
</dbReference>
<evidence type="ECO:0000256" key="3">
    <source>
        <dbReference type="SAM" id="SignalP"/>
    </source>
</evidence>
<keyword evidence="3" id="KW-0732">Signal</keyword>
<reference evidence="5" key="1">
    <citation type="submission" date="2007-04" db="EMBL/GenBank/DDBJ databases">
        <title>Annotation of Pediculus humanus corporis strain USDA.</title>
        <authorList>
            <person name="Kirkness E."/>
            <person name="Hannick L."/>
            <person name="Hass B."/>
            <person name="Bruggner R."/>
            <person name="Lawson D."/>
            <person name="Bidwell S."/>
            <person name="Joardar V."/>
            <person name="Caler E."/>
            <person name="Walenz B."/>
            <person name="Inman J."/>
            <person name="Schobel S."/>
            <person name="Galinsky K."/>
            <person name="Amedeo P."/>
            <person name="Strausberg R."/>
        </authorList>
    </citation>
    <scope>NUCLEOTIDE SEQUENCE</scope>
    <source>
        <strain evidence="5">USDA</strain>
    </source>
</reference>
<feature type="signal peptide" evidence="3">
    <location>
        <begin position="1"/>
        <end position="21"/>
    </location>
</feature>
<gene>
    <name evidence="6" type="primary">8234109</name>
    <name evidence="5" type="ORF">Phum_PHUM409070</name>
</gene>
<dbReference type="VEuPathDB" id="VectorBase:PHUM409070"/>
<reference evidence="6" key="3">
    <citation type="submission" date="2021-02" db="UniProtKB">
        <authorList>
            <consortium name="EnsemblMetazoa"/>
        </authorList>
    </citation>
    <scope>IDENTIFICATION</scope>
    <source>
        <strain evidence="6">USDA</strain>
    </source>
</reference>
<sequence>MTNKVAAVAAAAAVVVVVVKAKAEVGVIVRVEARVKARVGARVGAGVGAGVETEDRDEDRDRYKNKDRNRERYRDDTRYRNRHRSPVSRNKSKSRSRSRSKDRIGGHYRNRSKSRDRYLQHREKDNYKERPKYDGNYYRDSRASKLRNISPEFKSENHRYGGKDDGSNAILRREIRAEITLKGVSHVWGRSPERASDSDADESSKEKETHKNMVSKDKKEKKSKKELKKILKKMMKKKKKSKKKKKKKNSSCDDNSSEDDDEVQELWVEKDKIDDSDEEDGMIGPVPKAQVALSSKDYGKALLPGEGAAMAAYVAEGKRIPRRGEIGLTSDQIAAFEAVGYVMSGSRHRRMEAVRIRKENQIYSADEKRALAMFSKEERQKRENRILGQFREMVNSKLANHNKAD</sequence>
<dbReference type="PANTHER" id="PTHR13087:SF0">
    <property type="entry name" value="NFKB ACTIVATING PROTEIN LIKE"/>
    <property type="match status" value="1"/>
</dbReference>
<dbReference type="InterPro" id="IPR009269">
    <property type="entry name" value="NKAP_C"/>
</dbReference>
<dbReference type="EnsemblMetazoa" id="PHUM409070-RA">
    <property type="protein sequence ID" value="PHUM409070-PA"/>
    <property type="gene ID" value="PHUM409070"/>
</dbReference>
<protein>
    <submittedName>
        <fullName evidence="5 6">Pre-mRNA-splicing factor cwc25, putative</fullName>
    </submittedName>
</protein>
<reference evidence="5" key="2">
    <citation type="submission" date="2007-04" db="EMBL/GenBank/DDBJ databases">
        <title>The genome of the human body louse.</title>
        <authorList>
            <consortium name="The Human Body Louse Genome Consortium"/>
            <person name="Kirkness E."/>
            <person name="Walenz B."/>
            <person name="Hass B."/>
            <person name="Bruggner R."/>
            <person name="Strausberg R."/>
        </authorList>
    </citation>
    <scope>NUCLEOTIDE SEQUENCE</scope>
    <source>
        <strain evidence="5">USDA</strain>
    </source>
</reference>
<evidence type="ECO:0000259" key="4">
    <source>
        <dbReference type="Pfam" id="PF06047"/>
    </source>
</evidence>
<dbReference type="STRING" id="121224.E0VS07"/>
<feature type="compositionally biased region" description="Basic residues" evidence="2">
    <location>
        <begin position="80"/>
        <end position="98"/>
    </location>
</feature>
<dbReference type="KEGG" id="phu:Phum_PHUM409070"/>
<feature type="region of interest" description="Disordered" evidence="2">
    <location>
        <begin position="52"/>
        <end position="170"/>
    </location>
</feature>
<dbReference type="InterPro" id="IPR040466">
    <property type="entry name" value="NKAP"/>
</dbReference>
<feature type="compositionally biased region" description="Basic and acidic residues" evidence="2">
    <location>
        <begin position="153"/>
        <end position="170"/>
    </location>
</feature>
<feature type="chain" id="PRO_5011412630" evidence="3">
    <location>
        <begin position="22"/>
        <end position="405"/>
    </location>
</feature>
<feature type="domain" description="NF-kappa-B-activating protein C-terminal" evidence="4">
    <location>
        <begin position="296"/>
        <end position="395"/>
    </location>
</feature>
<dbReference type="GO" id="GO:0003682">
    <property type="term" value="F:chromatin binding"/>
    <property type="evidence" value="ECO:0007669"/>
    <property type="project" value="InterPro"/>
</dbReference>
<dbReference type="CTD" id="8234109"/>
<evidence type="ECO:0000313" key="6">
    <source>
        <dbReference type="EnsemblMetazoa" id="PHUM409070-PA"/>
    </source>
</evidence>
<keyword evidence="7" id="KW-1185">Reference proteome</keyword>
<dbReference type="GO" id="GO:0010468">
    <property type="term" value="P:regulation of gene expression"/>
    <property type="evidence" value="ECO:0007669"/>
    <property type="project" value="TreeGrafter"/>
</dbReference>